<evidence type="ECO:0000256" key="3">
    <source>
        <dbReference type="ARBA" id="ARBA00022741"/>
    </source>
</evidence>
<dbReference type="GO" id="GO:0005524">
    <property type="term" value="F:ATP binding"/>
    <property type="evidence" value="ECO:0007669"/>
    <property type="project" value="UniProtKB-KW"/>
</dbReference>
<dbReference type="PANTHER" id="PTHR43553">
    <property type="entry name" value="HEAVY METAL TRANSPORTER"/>
    <property type="match status" value="1"/>
</dbReference>
<dbReference type="InterPro" id="IPR027417">
    <property type="entry name" value="P-loop_NTPase"/>
</dbReference>
<evidence type="ECO:0000256" key="1">
    <source>
        <dbReference type="ARBA" id="ARBA00005417"/>
    </source>
</evidence>
<sequence length="275" mass="31492">SVGELTVICTYFSSSLQIIKYYFELGKSYQNVKTSLNRINEIWSIQPEKDGNEVIDEIIKINGLITFEYIKGKNILDNVLINLEQGKIYGVVGENGSGKSTLSKLLIGLLHSNSIYVNDIDVSHVNMKLLRLNNLLYIPQSLNYPNRTVEEIYQECKKNIEIETLINNIKRIHLSEEANIIDLLRNNWKHNINEFSGGEKQIISILKCVVKKFDFVILDEPTSNLDFNRATVLTEILNYLKNEGKIVLIITHDSNLENKCDTILYLPKIGERSDL</sequence>
<reference evidence="6" key="2">
    <citation type="submission" date="2021-09" db="EMBL/GenBank/DDBJ databases">
        <authorList>
            <person name="Gilroy R."/>
        </authorList>
    </citation>
    <scope>NUCLEOTIDE SEQUENCE</scope>
    <source>
        <strain evidence="6">CHK193-16274</strain>
    </source>
</reference>
<organism evidence="6 7">
    <name type="scientific">Thomasclavelia spiroformis</name>
    <dbReference type="NCBI Taxonomy" id="29348"/>
    <lineage>
        <taxon>Bacteria</taxon>
        <taxon>Bacillati</taxon>
        <taxon>Bacillota</taxon>
        <taxon>Erysipelotrichia</taxon>
        <taxon>Erysipelotrichales</taxon>
        <taxon>Coprobacillaceae</taxon>
        <taxon>Thomasclavelia</taxon>
    </lineage>
</organism>
<dbReference type="Proteomes" id="UP000749320">
    <property type="component" value="Unassembled WGS sequence"/>
</dbReference>
<evidence type="ECO:0000256" key="2">
    <source>
        <dbReference type="ARBA" id="ARBA00022448"/>
    </source>
</evidence>
<evidence type="ECO:0000313" key="6">
    <source>
        <dbReference type="EMBL" id="HJF41029.1"/>
    </source>
</evidence>
<dbReference type="SUPFAM" id="SSF52540">
    <property type="entry name" value="P-loop containing nucleoside triphosphate hydrolases"/>
    <property type="match status" value="1"/>
</dbReference>
<dbReference type="GO" id="GO:0042626">
    <property type="term" value="F:ATPase-coupled transmembrane transporter activity"/>
    <property type="evidence" value="ECO:0007669"/>
    <property type="project" value="TreeGrafter"/>
</dbReference>
<dbReference type="InterPro" id="IPR003593">
    <property type="entry name" value="AAA+_ATPase"/>
</dbReference>
<gene>
    <name evidence="6" type="ORF">K8V91_08915</name>
</gene>
<name>A0A921GCI0_9FIRM</name>
<keyword evidence="4 6" id="KW-0067">ATP-binding</keyword>
<keyword evidence="3" id="KW-0547">Nucleotide-binding</keyword>
<proteinExistence type="inferred from homology"/>
<dbReference type="GO" id="GO:0043190">
    <property type="term" value="C:ATP-binding cassette (ABC) transporter complex"/>
    <property type="evidence" value="ECO:0007669"/>
    <property type="project" value="TreeGrafter"/>
</dbReference>
<evidence type="ECO:0000313" key="7">
    <source>
        <dbReference type="Proteomes" id="UP000749320"/>
    </source>
</evidence>
<dbReference type="GO" id="GO:0016887">
    <property type="term" value="F:ATP hydrolysis activity"/>
    <property type="evidence" value="ECO:0007669"/>
    <property type="project" value="InterPro"/>
</dbReference>
<reference evidence="6" key="1">
    <citation type="journal article" date="2021" name="PeerJ">
        <title>Extensive microbial diversity within the chicken gut microbiome revealed by metagenomics and culture.</title>
        <authorList>
            <person name="Gilroy R."/>
            <person name="Ravi A."/>
            <person name="Getino M."/>
            <person name="Pursley I."/>
            <person name="Horton D.L."/>
            <person name="Alikhan N.F."/>
            <person name="Baker D."/>
            <person name="Gharbi K."/>
            <person name="Hall N."/>
            <person name="Watson M."/>
            <person name="Adriaenssens E.M."/>
            <person name="Foster-Nyarko E."/>
            <person name="Jarju S."/>
            <person name="Secka A."/>
            <person name="Antonio M."/>
            <person name="Oren A."/>
            <person name="Chaudhuri R.R."/>
            <person name="La Ragione R."/>
            <person name="Hildebrand F."/>
            <person name="Pallen M.J."/>
        </authorList>
    </citation>
    <scope>NUCLEOTIDE SEQUENCE</scope>
    <source>
        <strain evidence="6">CHK193-16274</strain>
    </source>
</reference>
<dbReference type="Gene3D" id="3.40.50.300">
    <property type="entry name" value="P-loop containing nucleotide triphosphate hydrolases"/>
    <property type="match status" value="1"/>
</dbReference>
<evidence type="ECO:0000259" key="5">
    <source>
        <dbReference type="PROSITE" id="PS50893"/>
    </source>
</evidence>
<comment type="caution">
    <text evidence="6">The sequence shown here is derived from an EMBL/GenBank/DDBJ whole genome shotgun (WGS) entry which is preliminary data.</text>
</comment>
<dbReference type="InterPro" id="IPR003439">
    <property type="entry name" value="ABC_transporter-like_ATP-bd"/>
</dbReference>
<evidence type="ECO:0000256" key="4">
    <source>
        <dbReference type="ARBA" id="ARBA00022840"/>
    </source>
</evidence>
<dbReference type="EMBL" id="DYWV01000305">
    <property type="protein sequence ID" value="HJF41029.1"/>
    <property type="molecule type" value="Genomic_DNA"/>
</dbReference>
<accession>A0A921GCI0</accession>
<keyword evidence="2" id="KW-0813">Transport</keyword>
<dbReference type="PROSITE" id="PS50893">
    <property type="entry name" value="ABC_TRANSPORTER_2"/>
    <property type="match status" value="1"/>
</dbReference>
<comment type="similarity">
    <text evidence="1">Belongs to the ABC transporter superfamily.</text>
</comment>
<dbReference type="SMART" id="SM00382">
    <property type="entry name" value="AAA"/>
    <property type="match status" value="1"/>
</dbReference>
<dbReference type="Pfam" id="PF00005">
    <property type="entry name" value="ABC_tran"/>
    <property type="match status" value="1"/>
</dbReference>
<dbReference type="InterPro" id="IPR050095">
    <property type="entry name" value="ECF_ABC_transporter_ATP-bd"/>
</dbReference>
<feature type="non-terminal residue" evidence="6">
    <location>
        <position position="1"/>
    </location>
</feature>
<feature type="domain" description="ABC transporter" evidence="5">
    <location>
        <begin position="59"/>
        <end position="272"/>
    </location>
</feature>
<dbReference type="AlphaFoldDB" id="A0A921GCI0"/>
<protein>
    <submittedName>
        <fullName evidence="6">ATP-binding cassette domain-containing protein</fullName>
    </submittedName>
</protein>